<feature type="compositionally biased region" description="Low complexity" evidence="1">
    <location>
        <begin position="176"/>
        <end position="190"/>
    </location>
</feature>
<feature type="compositionally biased region" description="Low complexity" evidence="1">
    <location>
        <begin position="147"/>
        <end position="158"/>
    </location>
</feature>
<comment type="caution">
    <text evidence="2">The sequence shown here is derived from an EMBL/GenBank/DDBJ whole genome shotgun (WGS) entry which is preliminary data.</text>
</comment>
<evidence type="ECO:0000313" key="2">
    <source>
        <dbReference type="EMBL" id="CAK8686318.1"/>
    </source>
</evidence>
<evidence type="ECO:0000313" key="3">
    <source>
        <dbReference type="Proteomes" id="UP001642483"/>
    </source>
</evidence>
<dbReference type="Proteomes" id="UP001642483">
    <property type="component" value="Unassembled WGS sequence"/>
</dbReference>
<proteinExistence type="predicted"/>
<organism evidence="2 3">
    <name type="scientific">Clavelina lepadiformis</name>
    <name type="common">Light-bulb sea squirt</name>
    <name type="synonym">Ascidia lepadiformis</name>
    <dbReference type="NCBI Taxonomy" id="159417"/>
    <lineage>
        <taxon>Eukaryota</taxon>
        <taxon>Metazoa</taxon>
        <taxon>Chordata</taxon>
        <taxon>Tunicata</taxon>
        <taxon>Ascidiacea</taxon>
        <taxon>Aplousobranchia</taxon>
        <taxon>Clavelinidae</taxon>
        <taxon>Clavelina</taxon>
    </lineage>
</organism>
<accession>A0ABP0G392</accession>
<feature type="compositionally biased region" description="Polar residues" evidence="1">
    <location>
        <begin position="166"/>
        <end position="175"/>
    </location>
</feature>
<sequence>MSSQRPKRSRKKVDYGEDHLHWVEETQLQKALLRSLHDKDSPHKKLRKENTPNTDESEFLDKTREACDEKLTDVLTDSDSDSEKEIIQKRKNESESSVPRPEDSFGLRLTRLQSKLLEEAGMHDPDDEETKSTRCQSNSKDDETKSTDQSSSGSNSQEKTSRKTLFPNNADTNGTSSKIDSSDPESSSISTRLRAQRKFACNASPPRTRSNSPVKMHRQKVNTCEWNVKETTRGKSRRRWTRTNKPMRAVRASTSESENMDLPRQSKQRSSEKKSNQGQSEKARPPSLFECIPKTDTFLSYLCFRNTSVKVNLHDFKK</sequence>
<evidence type="ECO:0000256" key="1">
    <source>
        <dbReference type="SAM" id="MobiDB-lite"/>
    </source>
</evidence>
<feature type="compositionally biased region" description="Basic and acidic residues" evidence="1">
    <location>
        <begin position="81"/>
        <end position="105"/>
    </location>
</feature>
<gene>
    <name evidence="2" type="ORF">CVLEPA_LOCUS18266</name>
</gene>
<protein>
    <submittedName>
        <fullName evidence="2">Uncharacterized protein</fullName>
    </submittedName>
</protein>
<dbReference type="EMBL" id="CAWYQH010000102">
    <property type="protein sequence ID" value="CAK8686318.1"/>
    <property type="molecule type" value="Genomic_DNA"/>
</dbReference>
<feature type="region of interest" description="Disordered" evidence="1">
    <location>
        <begin position="36"/>
        <end position="288"/>
    </location>
</feature>
<name>A0ABP0G392_CLALP</name>
<keyword evidence="3" id="KW-1185">Reference proteome</keyword>
<reference evidence="2 3" key="1">
    <citation type="submission" date="2024-02" db="EMBL/GenBank/DDBJ databases">
        <authorList>
            <person name="Daric V."/>
            <person name="Darras S."/>
        </authorList>
    </citation>
    <scope>NUCLEOTIDE SEQUENCE [LARGE SCALE GENOMIC DNA]</scope>
</reference>
<feature type="compositionally biased region" description="Basic and acidic residues" evidence="1">
    <location>
        <begin position="59"/>
        <end position="72"/>
    </location>
</feature>